<keyword evidence="3" id="KW-1185">Reference proteome</keyword>
<evidence type="ECO:0000313" key="2">
    <source>
        <dbReference type="EMBL" id="TWH95417.1"/>
    </source>
</evidence>
<organism evidence="2 3">
    <name type="scientific">Flavobacterium cheniae</name>
    <dbReference type="NCBI Taxonomy" id="295428"/>
    <lineage>
        <taxon>Bacteria</taxon>
        <taxon>Pseudomonadati</taxon>
        <taxon>Bacteroidota</taxon>
        <taxon>Flavobacteriia</taxon>
        <taxon>Flavobacteriales</taxon>
        <taxon>Flavobacteriaceae</taxon>
        <taxon>Flavobacterium</taxon>
    </lineage>
</organism>
<sequence length="64" mass="7493">MNKEIIPTKYLSRLNASQYLGVSIKTIDRLIRDHRIKAFKLGKRVLIHLDSLTEENINSVKPRF</sequence>
<dbReference type="NCBIfam" id="TIGR01764">
    <property type="entry name" value="excise"/>
    <property type="match status" value="1"/>
</dbReference>
<feature type="domain" description="Helix-turn-helix" evidence="1">
    <location>
        <begin position="16"/>
        <end position="52"/>
    </location>
</feature>
<dbReference type="AlphaFoldDB" id="A0A562KJ54"/>
<protein>
    <submittedName>
        <fullName evidence="2">Excisionase family DNA binding protein</fullName>
    </submittedName>
</protein>
<accession>A0A562KJ54</accession>
<dbReference type="GO" id="GO:0003677">
    <property type="term" value="F:DNA binding"/>
    <property type="evidence" value="ECO:0007669"/>
    <property type="project" value="InterPro"/>
</dbReference>
<dbReference type="RefSeq" id="WP_133607194.1">
    <property type="nucleotide sequence ID" value="NZ_SNZC01000001.1"/>
</dbReference>
<evidence type="ECO:0000259" key="1">
    <source>
        <dbReference type="Pfam" id="PF12728"/>
    </source>
</evidence>
<name>A0A562KJ54_9FLAO</name>
<dbReference type="InterPro" id="IPR010093">
    <property type="entry name" value="SinI_DNA-bd"/>
</dbReference>
<dbReference type="EMBL" id="VLKM01000004">
    <property type="protein sequence ID" value="TWH95417.1"/>
    <property type="molecule type" value="Genomic_DNA"/>
</dbReference>
<proteinExistence type="predicted"/>
<evidence type="ECO:0000313" key="3">
    <source>
        <dbReference type="Proteomes" id="UP000315312"/>
    </source>
</evidence>
<dbReference type="Pfam" id="PF12728">
    <property type="entry name" value="HTH_17"/>
    <property type="match status" value="1"/>
</dbReference>
<reference evidence="2 3" key="1">
    <citation type="journal article" date="2015" name="Stand. Genomic Sci.">
        <title>Genomic Encyclopedia of Bacterial and Archaeal Type Strains, Phase III: the genomes of soil and plant-associated and newly described type strains.</title>
        <authorList>
            <person name="Whitman W.B."/>
            <person name="Woyke T."/>
            <person name="Klenk H.P."/>
            <person name="Zhou Y."/>
            <person name="Lilburn T.G."/>
            <person name="Beck B.J."/>
            <person name="De Vos P."/>
            <person name="Vandamme P."/>
            <person name="Eisen J.A."/>
            <person name="Garrity G."/>
            <person name="Hugenholtz P."/>
            <person name="Kyrpides N.C."/>
        </authorList>
    </citation>
    <scope>NUCLEOTIDE SEQUENCE [LARGE SCALE GENOMIC DNA]</scope>
    <source>
        <strain evidence="2 3">CGMCC 1.6844</strain>
    </source>
</reference>
<comment type="caution">
    <text evidence="2">The sequence shown here is derived from an EMBL/GenBank/DDBJ whole genome shotgun (WGS) entry which is preliminary data.</text>
</comment>
<dbReference type="OrthoDB" id="4870800at2"/>
<gene>
    <name evidence="2" type="ORF">IP97_01093</name>
</gene>
<dbReference type="InterPro" id="IPR041657">
    <property type="entry name" value="HTH_17"/>
</dbReference>
<dbReference type="Proteomes" id="UP000315312">
    <property type="component" value="Unassembled WGS sequence"/>
</dbReference>